<protein>
    <submittedName>
        <fullName evidence="2">Uncharacterized protein</fullName>
    </submittedName>
</protein>
<dbReference type="AlphaFoldDB" id="A0A318HNL7"/>
<proteinExistence type="predicted"/>
<name>A0A318HNL7_9MYCO</name>
<evidence type="ECO:0000313" key="3">
    <source>
        <dbReference type="Proteomes" id="UP000247781"/>
    </source>
</evidence>
<dbReference type="OrthoDB" id="4704342at2"/>
<evidence type="ECO:0000313" key="2">
    <source>
        <dbReference type="EMBL" id="PXX13053.1"/>
    </source>
</evidence>
<gene>
    <name evidence="2" type="ORF">C8E89_101201</name>
</gene>
<keyword evidence="1" id="KW-1133">Transmembrane helix</keyword>
<keyword evidence="1" id="KW-0472">Membrane</keyword>
<reference evidence="3" key="1">
    <citation type="submission" date="2018-05" db="EMBL/GenBank/DDBJ databases">
        <authorList>
            <person name="Deangelis K."/>
            <person name="Huntemann M."/>
            <person name="Clum A."/>
            <person name="Pillay M."/>
            <person name="Palaniappan K."/>
            <person name="Varghese N."/>
            <person name="Mikhailova N."/>
            <person name="Stamatis D."/>
            <person name="Reddy T."/>
            <person name="Daum C."/>
            <person name="Shapiro N."/>
            <person name="Ivanova N."/>
            <person name="Kyrpides N."/>
            <person name="Woyke T."/>
        </authorList>
    </citation>
    <scope>NUCLEOTIDE SEQUENCE [LARGE SCALE GENOMIC DNA]</scope>
    <source>
        <strain evidence="3">GAS496</strain>
    </source>
</reference>
<dbReference type="Proteomes" id="UP000247781">
    <property type="component" value="Unassembled WGS sequence"/>
</dbReference>
<evidence type="ECO:0000256" key="1">
    <source>
        <dbReference type="SAM" id="Phobius"/>
    </source>
</evidence>
<reference evidence="2 3" key="2">
    <citation type="submission" date="2018-06" db="EMBL/GenBank/DDBJ databases">
        <title>Sequencing of bacterial isolates from soil warming experiment in Harvard Forest, Massachusetts, USA.</title>
        <authorList>
            <person name="Deangelis K.PhD."/>
        </authorList>
    </citation>
    <scope>NUCLEOTIDE SEQUENCE [LARGE SCALE GENOMIC DNA]</scope>
    <source>
        <strain evidence="2 3">GAS496</strain>
    </source>
</reference>
<keyword evidence="1" id="KW-0812">Transmembrane</keyword>
<organism evidence="2 3">
    <name type="scientific">Mycolicibacterium moriokaense</name>
    <dbReference type="NCBI Taxonomy" id="39691"/>
    <lineage>
        <taxon>Bacteria</taxon>
        <taxon>Bacillati</taxon>
        <taxon>Actinomycetota</taxon>
        <taxon>Actinomycetes</taxon>
        <taxon>Mycobacteriales</taxon>
        <taxon>Mycobacteriaceae</taxon>
        <taxon>Mycolicibacterium</taxon>
    </lineage>
</organism>
<feature type="transmembrane region" description="Helical" evidence="1">
    <location>
        <begin position="30"/>
        <end position="52"/>
    </location>
</feature>
<keyword evidence="3" id="KW-1185">Reference proteome</keyword>
<dbReference type="RefSeq" id="WP_110314210.1">
    <property type="nucleotide sequence ID" value="NZ_QJJU01000001.1"/>
</dbReference>
<comment type="caution">
    <text evidence="2">The sequence shown here is derived from an EMBL/GenBank/DDBJ whole genome shotgun (WGS) entry which is preliminary data.</text>
</comment>
<sequence length="240" mass="25317">MSTPTFFPGYAVPGGAYSAAPVRHSRVRVLLIWFSAIAVVAVALVGVTSMIAKPTVRYMCPPDCGRPPTGTPVEVNPRFTAPDGSFSVSYPAEGAAYKITTKPNGITADLLAGDGGTLQLFSQPAANRSPEQIAKDLIKKTFPDTRTAYLIPNAMVGYHPGYGEAADCWPQGANSSYMKMRLLVMVAVKDDLALVAAAVGPFRAFGPDSGSGKPSGASLQIALDMGKYVNSFSWRGDPPR</sequence>
<dbReference type="EMBL" id="QJJU01000001">
    <property type="protein sequence ID" value="PXX13053.1"/>
    <property type="molecule type" value="Genomic_DNA"/>
</dbReference>
<accession>A0A318HNL7</accession>